<organism evidence="1 2">
    <name type="scientific">Dothistroma septosporum (strain NZE10 / CBS 128990)</name>
    <name type="common">Red band needle blight fungus</name>
    <name type="synonym">Mycosphaerella pini</name>
    <dbReference type="NCBI Taxonomy" id="675120"/>
    <lineage>
        <taxon>Eukaryota</taxon>
        <taxon>Fungi</taxon>
        <taxon>Dikarya</taxon>
        <taxon>Ascomycota</taxon>
        <taxon>Pezizomycotina</taxon>
        <taxon>Dothideomycetes</taxon>
        <taxon>Dothideomycetidae</taxon>
        <taxon>Mycosphaerellales</taxon>
        <taxon>Mycosphaerellaceae</taxon>
        <taxon>Dothistroma</taxon>
    </lineage>
</organism>
<name>N1PKJ3_DOTSN</name>
<accession>N1PKJ3</accession>
<evidence type="ECO:0000313" key="1">
    <source>
        <dbReference type="EMBL" id="EME43866.1"/>
    </source>
</evidence>
<dbReference type="Proteomes" id="UP000016933">
    <property type="component" value="Unassembled WGS sequence"/>
</dbReference>
<reference evidence="2" key="1">
    <citation type="journal article" date="2012" name="PLoS Genet.">
        <title>The genomes of the fungal plant pathogens Cladosporium fulvum and Dothistroma septosporum reveal adaptation to different hosts and lifestyles but also signatures of common ancestry.</title>
        <authorList>
            <person name="de Wit P.J.G.M."/>
            <person name="van der Burgt A."/>
            <person name="Oekmen B."/>
            <person name="Stergiopoulos I."/>
            <person name="Abd-Elsalam K.A."/>
            <person name="Aerts A.L."/>
            <person name="Bahkali A.H."/>
            <person name="Beenen H.G."/>
            <person name="Chettri P."/>
            <person name="Cox M.P."/>
            <person name="Datema E."/>
            <person name="de Vries R.P."/>
            <person name="Dhillon B."/>
            <person name="Ganley A.R."/>
            <person name="Griffiths S.A."/>
            <person name="Guo Y."/>
            <person name="Hamelin R.C."/>
            <person name="Henrissat B."/>
            <person name="Kabir M.S."/>
            <person name="Jashni M.K."/>
            <person name="Kema G."/>
            <person name="Klaubauf S."/>
            <person name="Lapidus A."/>
            <person name="Levasseur A."/>
            <person name="Lindquist E."/>
            <person name="Mehrabi R."/>
            <person name="Ohm R.A."/>
            <person name="Owen T.J."/>
            <person name="Salamov A."/>
            <person name="Schwelm A."/>
            <person name="Schijlen E."/>
            <person name="Sun H."/>
            <person name="van den Burg H.A."/>
            <person name="van Ham R.C.H.J."/>
            <person name="Zhang S."/>
            <person name="Goodwin S.B."/>
            <person name="Grigoriev I.V."/>
            <person name="Collemare J."/>
            <person name="Bradshaw R.E."/>
        </authorList>
    </citation>
    <scope>NUCLEOTIDE SEQUENCE [LARGE SCALE GENOMIC DNA]</scope>
    <source>
        <strain evidence="2">NZE10 / CBS 128990</strain>
    </source>
</reference>
<dbReference type="AlphaFoldDB" id="N1PKJ3"/>
<evidence type="ECO:0000313" key="2">
    <source>
        <dbReference type="Proteomes" id="UP000016933"/>
    </source>
</evidence>
<dbReference type="HOGENOM" id="CLU_2722203_0_0_1"/>
<gene>
    <name evidence="1" type="ORF">DOTSEDRAFT_71619</name>
</gene>
<sequence length="72" mass="8646">MNQIRKYAMWMDVLRYVRIHRKQARLLMVCECGCRYGIFSARLRQHEAGSLGHGDVSHDHKTVMRRPFRMKI</sequence>
<dbReference type="EMBL" id="KB446539">
    <property type="protein sequence ID" value="EME43866.1"/>
    <property type="molecule type" value="Genomic_DNA"/>
</dbReference>
<protein>
    <submittedName>
        <fullName evidence="1">Uncharacterized protein</fullName>
    </submittedName>
</protein>
<reference evidence="1 2" key="2">
    <citation type="journal article" date="2012" name="PLoS Pathog.">
        <title>Diverse lifestyles and strategies of plant pathogenesis encoded in the genomes of eighteen Dothideomycetes fungi.</title>
        <authorList>
            <person name="Ohm R.A."/>
            <person name="Feau N."/>
            <person name="Henrissat B."/>
            <person name="Schoch C.L."/>
            <person name="Horwitz B.A."/>
            <person name="Barry K.W."/>
            <person name="Condon B.J."/>
            <person name="Copeland A.C."/>
            <person name="Dhillon B."/>
            <person name="Glaser F."/>
            <person name="Hesse C.N."/>
            <person name="Kosti I."/>
            <person name="LaButti K."/>
            <person name="Lindquist E.A."/>
            <person name="Lucas S."/>
            <person name="Salamov A.A."/>
            <person name="Bradshaw R.E."/>
            <person name="Ciuffetti L."/>
            <person name="Hamelin R.C."/>
            <person name="Kema G.H.J."/>
            <person name="Lawrence C."/>
            <person name="Scott J.A."/>
            <person name="Spatafora J.W."/>
            <person name="Turgeon B.G."/>
            <person name="de Wit P.J.G.M."/>
            <person name="Zhong S."/>
            <person name="Goodwin S.B."/>
            <person name="Grigoriev I.V."/>
        </authorList>
    </citation>
    <scope>NUCLEOTIDE SEQUENCE [LARGE SCALE GENOMIC DNA]</scope>
    <source>
        <strain evidence="2">NZE10 / CBS 128990</strain>
    </source>
</reference>
<keyword evidence="2" id="KW-1185">Reference proteome</keyword>
<proteinExistence type="predicted"/>